<dbReference type="NCBIfam" id="TIGR03696">
    <property type="entry name" value="Rhs_assc_core"/>
    <property type="match status" value="1"/>
</dbReference>
<evidence type="ECO:0000259" key="4">
    <source>
        <dbReference type="Pfam" id="PF21725"/>
    </source>
</evidence>
<proteinExistence type="predicted"/>
<dbReference type="InterPro" id="IPR006530">
    <property type="entry name" value="YD"/>
</dbReference>
<feature type="compositionally biased region" description="Low complexity" evidence="2">
    <location>
        <begin position="420"/>
        <end position="430"/>
    </location>
</feature>
<sequence length="1892" mass="205801">MGWLDDIGDAAEHVAHRVEQATGQAVDATMHGLGSLARDVGADGVAANLDRWGDEAADALDAEAPEKQLGQTDDPKQLIHGDAAAIGHAADLVRKMGDSVDKTGQALKAIDVADWTGKGANAFHTTFGKQPRLWFDGADAMHQAATILTDWSHAVTTAQGHAADAITTWKQADTEERRRKTWWNNLSADEQRRTTLTDTWTTLRDNARAILNRARTDRDNAAGIAVSGLQAATAKAPETPSFTDRMRDNLSDAADVAQFAGLSFDKGLLTSFTGLVQFVRQVDPMDPYNLTHPAAYFEGMSDLDAGLVVAMADPKATVEGLLSGARTDPAEWLGNITGQVVMTVGTGGAGGAEAATNVAREAATVAREGATAAREGATVARDGATAARDAATAAETAPKTAPTTTIPKPETPRPPEPARPIDTARPTDGTRPTDTRPDPTRPADGSRPDTARPTDSTRLTDGTRPDTAQPTDSTRPADTARPADSSHPDAPPDSRARPADGPHPADTAPLRDGTHPTDGARPSDASRPGDTTHPENSSRTPDPSHPDTTAPRASLGTDAAPHEPPVAAGPRPEPAPHTTETPTTPTEPHSAHPEQPAAQPNTPTRPVEPPHPTPHTGTQPTAAHPDPVHPTDTAPHTGTEPAATHSDPTHPETPHTPEHEPPTDHTPSDRADADHGAHSDATEAGPKSDRTPDDTCAGRDPVDIATGEFLLPETDLDLPGILPVVLRRTHRSNYRYGRWFGPSWSATLDMRIVVEDTGVTFLGEDGIMLAYPHAEAGTATEPTSGSQRWTCTRTETGGYRIHDPTTEVTRHFAPEPTANGIDARLGNYAISAITDRHHNRIRFHYNDNGAPTEIIHSGGYRILIDTEADRVTALRVIDRGTPITIREFIYNAGELAAVTNAVAATTTYTYDPLHRMTSWTDSNANRMLNTYDPRGRVVAQQGTADILNSTYDYLEFPDGTGTLTTITDSTGAVTTHGFDNDLRLRDLVDPMGAHTHIDYNTDRRPLHVTAPDGAVTAYRYSGTGDIEEITRPDGAKLAIEYASPQRPSRITGPDSTSRRQEWTPTGNLAATTDADGARTEFDYHPTGAVAETISPTGIRTRTETIPTGLPTTITTNNEATTHITRDGFGRPTTVTDALGHQTHYTWSPEGKPLHRTNPDGHTESWTWDGEGNLLTHTTETGATTHYEYGAFDLLSAKTDPDGNTTRYLWDTERRLIAVINPLGHRWTYEYNPSGRLTAETDYTGATTRYTHDRAGRTATITPATGITRHHTHDILGRLTAVTADTGEYLRYTHDRAGRVLTAISGTEESVTHTLRFTYTPTGHLATQQLDNQPPMRHEYDPTGRRTRRTTPTGSVTTWNYDQSGRVRTLTADGHHIDFTHDLLGRTTAWRTGEIAITREFTESGHLTTQEVTAFPARTLTFDRNPGRPSPRQIRRDDYIYRPDGYATTHTITRPNCDPLHREFILDPTCRVTGIYDNGALTEAYSYDALDNITQAETDRGPHPIGAIQTESATDDYREYRDNLLIRAGDTQYFYDLAGRLIRKVDTSASGGPDVWKYRYNALDQLLDVDTPDGQKWHYSYDGLGRRTSKRRIERNPNKQTETAFVWDGTQLIEQHGLKSDTSWQYLPGTYRPITQYKHDTANTQVFVTDPSGTPSELIDSENGETSIITLSLWGRSARRTAESADTPLRLPGQYYDDETGLHYSIFRMFDPYTGRYLTQDPLGLLPSPNPGTYPHNPTRWTDPLGLIPDECEQPLFRGTTEGYGGSQAMQRAGATPTSTDPGVATVFGIHSGSYGEAVLQIALPEDIVGVIRDTGYIRAESEVLLGITPEEFAAKASVSIPVPVARSILEDMGIQLPSRISIEDISALLLDTPKLSSSQIGQFLERAIRHAK</sequence>
<dbReference type="InterPro" id="IPR049082">
    <property type="entry name" value="T7SS_signal"/>
</dbReference>
<keyword evidence="7" id="KW-1185">Reference proteome</keyword>
<feature type="compositionally biased region" description="Basic and acidic residues" evidence="2">
    <location>
        <begin position="647"/>
        <end position="699"/>
    </location>
</feature>
<reference evidence="6 7" key="1">
    <citation type="submission" date="2019-10" db="EMBL/GenBank/DDBJ databases">
        <title>Nocardia macrotermitis sp. nov. and Nocardia aurantia sp. nov., isolated from the gut of fungus growing-termite Macrotermes natalensis.</title>
        <authorList>
            <person name="Benndorf R."/>
            <person name="Schwitalla J."/>
            <person name="Martin K."/>
            <person name="De Beer W."/>
            <person name="Kaster A.-K."/>
            <person name="Vollmers J."/>
            <person name="Poulsen M."/>
            <person name="Beemelmanns C."/>
        </authorList>
    </citation>
    <scope>NUCLEOTIDE SEQUENCE [LARGE SCALE GENOMIC DNA]</scope>
    <source>
        <strain evidence="6 7">RB56</strain>
    </source>
</reference>
<dbReference type="OrthoDB" id="9765204at2"/>
<feature type="domain" description="Putative T7SS secretion signal" evidence="4">
    <location>
        <begin position="12"/>
        <end position="240"/>
    </location>
</feature>
<feature type="domain" description="Teneurin-like YD-shell" evidence="5">
    <location>
        <begin position="1466"/>
        <end position="1720"/>
    </location>
</feature>
<evidence type="ECO:0000256" key="1">
    <source>
        <dbReference type="ARBA" id="ARBA00022737"/>
    </source>
</evidence>
<feature type="compositionally biased region" description="Basic and acidic residues" evidence="2">
    <location>
        <begin position="431"/>
        <end position="452"/>
    </location>
</feature>
<feature type="region of interest" description="Disordered" evidence="2">
    <location>
        <begin position="1042"/>
        <end position="1064"/>
    </location>
</feature>
<feature type="domain" description="Teneurin-like YD-shell" evidence="5">
    <location>
        <begin position="1246"/>
        <end position="1416"/>
    </location>
</feature>
<dbReference type="PANTHER" id="PTHR32305">
    <property type="match status" value="1"/>
</dbReference>
<dbReference type="InterPro" id="IPR022385">
    <property type="entry name" value="Rhs_assc_core"/>
</dbReference>
<feature type="compositionally biased region" description="Low complexity" evidence="2">
    <location>
        <begin position="614"/>
        <end position="625"/>
    </location>
</feature>
<dbReference type="Pfam" id="PF21725">
    <property type="entry name" value="T7SS_signal"/>
    <property type="match status" value="1"/>
</dbReference>
<evidence type="ECO:0008006" key="8">
    <source>
        <dbReference type="Google" id="ProtNLM"/>
    </source>
</evidence>
<dbReference type="NCBIfam" id="TIGR01643">
    <property type="entry name" value="YD_repeat_2x"/>
    <property type="match status" value="9"/>
</dbReference>
<keyword evidence="1" id="KW-0677">Repeat</keyword>
<dbReference type="RefSeq" id="WP_153338872.1">
    <property type="nucleotide sequence ID" value="NZ_WEGI01000001.1"/>
</dbReference>
<dbReference type="Pfam" id="PF25023">
    <property type="entry name" value="TEN_YD-shell"/>
    <property type="match status" value="2"/>
</dbReference>
<dbReference type="Proteomes" id="UP000431401">
    <property type="component" value="Unassembled WGS sequence"/>
</dbReference>
<accession>A0A7K0DH72</accession>
<comment type="caution">
    <text evidence="6">The sequence shown here is derived from an EMBL/GenBank/DDBJ whole genome shotgun (WGS) entry which is preliminary data.</text>
</comment>
<evidence type="ECO:0000313" key="7">
    <source>
        <dbReference type="Proteomes" id="UP000431401"/>
    </source>
</evidence>
<dbReference type="PANTHER" id="PTHR32305:SF15">
    <property type="entry name" value="PROTEIN RHSA-RELATED"/>
    <property type="match status" value="1"/>
</dbReference>
<dbReference type="InterPro" id="IPR045351">
    <property type="entry name" value="DUF6531"/>
</dbReference>
<dbReference type="InterPro" id="IPR056823">
    <property type="entry name" value="TEN-like_YD-shell"/>
</dbReference>
<evidence type="ECO:0000259" key="3">
    <source>
        <dbReference type="Pfam" id="PF20148"/>
    </source>
</evidence>
<dbReference type="Pfam" id="PF05593">
    <property type="entry name" value="RHS_repeat"/>
    <property type="match status" value="3"/>
</dbReference>
<protein>
    <recommendedName>
        <fullName evidence="8">Type IV secretion protein Rhs</fullName>
    </recommendedName>
</protein>
<organism evidence="6 7">
    <name type="scientific">Nocardia aurantia</name>
    <dbReference type="NCBI Taxonomy" id="2585199"/>
    <lineage>
        <taxon>Bacteria</taxon>
        <taxon>Bacillati</taxon>
        <taxon>Actinomycetota</taxon>
        <taxon>Actinomycetes</taxon>
        <taxon>Mycobacteriales</taxon>
        <taxon>Nocardiaceae</taxon>
        <taxon>Nocardia</taxon>
    </lineage>
</organism>
<name>A0A7K0DH72_9NOCA</name>
<feature type="compositionally biased region" description="Basic and acidic residues" evidence="2">
    <location>
        <begin position="484"/>
        <end position="500"/>
    </location>
</feature>
<feature type="region of interest" description="Disordered" evidence="2">
    <location>
        <begin position="368"/>
        <end position="699"/>
    </location>
</feature>
<dbReference type="InterPro" id="IPR050708">
    <property type="entry name" value="T6SS_VgrG/RHS"/>
</dbReference>
<feature type="compositionally biased region" description="Polar residues" evidence="2">
    <location>
        <begin position="453"/>
        <end position="476"/>
    </location>
</feature>
<evidence type="ECO:0000313" key="6">
    <source>
        <dbReference type="EMBL" id="MQY25039.1"/>
    </source>
</evidence>
<feature type="domain" description="DUF6531" evidence="3">
    <location>
        <begin position="700"/>
        <end position="770"/>
    </location>
</feature>
<dbReference type="InterPro" id="IPR031325">
    <property type="entry name" value="RHS_repeat"/>
</dbReference>
<evidence type="ECO:0000259" key="5">
    <source>
        <dbReference type="Pfam" id="PF25023"/>
    </source>
</evidence>
<feature type="compositionally biased region" description="Low complexity" evidence="2">
    <location>
        <begin position="368"/>
        <end position="408"/>
    </location>
</feature>
<dbReference type="Gene3D" id="2.180.10.10">
    <property type="entry name" value="RHS repeat-associated core"/>
    <property type="match status" value="3"/>
</dbReference>
<feature type="region of interest" description="Disordered" evidence="2">
    <location>
        <begin position="1329"/>
        <end position="1353"/>
    </location>
</feature>
<evidence type="ECO:0000256" key="2">
    <source>
        <dbReference type="SAM" id="MobiDB-lite"/>
    </source>
</evidence>
<dbReference type="EMBL" id="WEGI01000001">
    <property type="protein sequence ID" value="MQY25039.1"/>
    <property type="molecule type" value="Genomic_DNA"/>
</dbReference>
<gene>
    <name evidence="6" type="ORF">NRB56_05930</name>
</gene>
<feature type="compositionally biased region" description="Low complexity" evidence="2">
    <location>
        <begin position="576"/>
        <end position="588"/>
    </location>
</feature>
<dbReference type="Pfam" id="PF20148">
    <property type="entry name" value="DUF6531"/>
    <property type="match status" value="1"/>
</dbReference>